<organism evidence="2 3">
    <name type="scientific">Trichoglossum hirsutum</name>
    <dbReference type="NCBI Taxonomy" id="265104"/>
    <lineage>
        <taxon>Eukaryota</taxon>
        <taxon>Fungi</taxon>
        <taxon>Dikarya</taxon>
        <taxon>Ascomycota</taxon>
        <taxon>Pezizomycotina</taxon>
        <taxon>Geoglossomycetes</taxon>
        <taxon>Geoglossales</taxon>
        <taxon>Geoglossaceae</taxon>
        <taxon>Trichoglossum</taxon>
    </lineage>
</organism>
<dbReference type="PANTHER" id="PTHR33112">
    <property type="entry name" value="DOMAIN PROTEIN, PUTATIVE-RELATED"/>
    <property type="match status" value="1"/>
</dbReference>
<gene>
    <name evidence="2" type="ORF">GP486_000924</name>
</gene>
<protein>
    <recommendedName>
        <fullName evidence="1">Heterokaryon incompatibility domain-containing protein</fullName>
    </recommendedName>
</protein>
<evidence type="ECO:0000259" key="1">
    <source>
        <dbReference type="Pfam" id="PF06985"/>
    </source>
</evidence>
<dbReference type="EMBL" id="JAGHQM010000069">
    <property type="protein sequence ID" value="KAH0565684.1"/>
    <property type="molecule type" value="Genomic_DNA"/>
</dbReference>
<sequence length="623" mass="69356">MSGGGQTAYLAVDPSSEETFSLIGRWLSSCVDGHAACRPSDSVCLPLRVIDVGAPGTEGVYPEPSLSVGVNRPGKYATLSYRWGDGLTLTTTLSTLESRKRGMALCLMPQTFQDAIEVTRRLGVRYLWIDALCIVQDSQQDWQEQSATMSQIYMDAWLNISAEGALDPQSGFLNERNILEIRSCRHPALLGSSTGPNGAAASTAKVICPTVPCHDQILHHDSLNSRGWILQERALSKRTLHFGLYEIYWECLSQLATECEPEIFRPGSGSVFRMQRHGRKNDLDAIRNGIQYLCNQDAEDLLGFLGPEAESAPCYDEDSVRRLLRNLSKSPKKRKALHFNCPHYHPQQVCMPSDVIIGQFIAAHSLWYLLITEYTLRSLTRPSDRLPAVSGLARIFQDLFGTRSKYVAGIWSGDALNGLTWRRAAPIIEDTGKGRISDSRLLDPCSSAPSFSWASIDYAVRFSAPGKNRLTGGDSYSAEILSIDSTPLGHNPLGEVSGGLLRLRAWAIPLHRIRSGRPQESDFDRGGEVELSDKRILCVSLRNTPMGYMGETPSLLKQCLMLLPNDLGGETYRRVGYWEQWIIRSLPTGFDLSDIIDDFDRLQEWVESVEPYEGWEVMEVTIV</sequence>
<dbReference type="AlphaFoldDB" id="A0A9P8LI49"/>
<dbReference type="InterPro" id="IPR010730">
    <property type="entry name" value="HET"/>
</dbReference>
<comment type="caution">
    <text evidence="2">The sequence shown here is derived from an EMBL/GenBank/DDBJ whole genome shotgun (WGS) entry which is preliminary data.</text>
</comment>
<evidence type="ECO:0000313" key="3">
    <source>
        <dbReference type="Proteomes" id="UP000750711"/>
    </source>
</evidence>
<name>A0A9P8LI49_9PEZI</name>
<proteinExistence type="predicted"/>
<evidence type="ECO:0000313" key="2">
    <source>
        <dbReference type="EMBL" id="KAH0565684.1"/>
    </source>
</evidence>
<feature type="domain" description="Heterokaryon incompatibility" evidence="1">
    <location>
        <begin position="76"/>
        <end position="232"/>
    </location>
</feature>
<reference evidence="2" key="1">
    <citation type="submission" date="2021-03" db="EMBL/GenBank/DDBJ databases">
        <title>Comparative genomics and phylogenomic investigation of the class Geoglossomycetes provide insights into ecological specialization and systematics.</title>
        <authorList>
            <person name="Melie T."/>
            <person name="Pirro S."/>
            <person name="Miller A.N."/>
            <person name="Quandt A."/>
        </authorList>
    </citation>
    <scope>NUCLEOTIDE SEQUENCE</scope>
    <source>
        <strain evidence="2">CAQ_001_2017</strain>
    </source>
</reference>
<dbReference type="Pfam" id="PF06985">
    <property type="entry name" value="HET"/>
    <property type="match status" value="1"/>
</dbReference>
<accession>A0A9P8LI49</accession>
<keyword evidence="3" id="KW-1185">Reference proteome</keyword>
<dbReference type="Proteomes" id="UP000750711">
    <property type="component" value="Unassembled WGS sequence"/>
</dbReference>
<dbReference type="PANTHER" id="PTHR33112:SF15">
    <property type="entry name" value="HETEROKARYON INCOMPATIBILITY DOMAIN-CONTAINING PROTEIN"/>
    <property type="match status" value="1"/>
</dbReference>